<dbReference type="EMBL" id="KQ242045">
    <property type="protein sequence ID" value="KNC81327.1"/>
    <property type="molecule type" value="Genomic_DNA"/>
</dbReference>
<accession>A0A0L0FWX0</accession>
<dbReference type="OrthoDB" id="10262308at2759"/>
<sequence>MPKSKRNRIVTVSATKSKGIELKSDLVKQIKDSVDEYSNLFVFTVQNMRNAKLKDVRNEWSHSRFYFGRNKIMAKAIGDTVETEVAENIHKVSKQIVGDVGLLFTNKTLEEVTEWFDQYSQSDYARAGCVADREFVIKAGDLSQFPHNMEPQLRSLGLKTSMKKGVVTLDEDYVVCKFGQTLSPEQCRLLKLFAVEMVQFQITLKCHWNREGKFALLDSAQ</sequence>
<dbReference type="Gene3D" id="3.90.105.20">
    <property type="match status" value="1"/>
</dbReference>
<feature type="domain" description="Large ribosomal subunit protein uL10-like insertion" evidence="7">
    <location>
        <begin position="125"/>
        <end position="195"/>
    </location>
</feature>
<protein>
    <recommendedName>
        <fullName evidence="6">Ribosome assembly factor mrt4</fullName>
    </recommendedName>
</protein>
<dbReference type="FunFam" id="3.90.105.20:FF:000003">
    <property type="entry name" value="Ribosome assembly factor mrt4"/>
    <property type="match status" value="1"/>
</dbReference>
<evidence type="ECO:0000256" key="3">
    <source>
        <dbReference type="ARBA" id="ARBA00011117"/>
    </source>
</evidence>
<gene>
    <name evidence="8" type="ORF">SARC_06345</name>
</gene>
<dbReference type="RefSeq" id="XP_014155229.1">
    <property type="nucleotide sequence ID" value="XM_014299754.1"/>
</dbReference>
<dbReference type="InterPro" id="IPR033867">
    <property type="entry name" value="Mrt4"/>
</dbReference>
<dbReference type="GO" id="GO:0005730">
    <property type="term" value="C:nucleolus"/>
    <property type="evidence" value="ECO:0007669"/>
    <property type="project" value="UniProtKB-SubCell"/>
</dbReference>
<evidence type="ECO:0000313" key="9">
    <source>
        <dbReference type="Proteomes" id="UP000054560"/>
    </source>
</evidence>
<dbReference type="GeneID" id="25906849"/>
<dbReference type="FunFam" id="3.30.70.1730:FF:000005">
    <property type="entry name" value="Ribosome assembly factor mrt4"/>
    <property type="match status" value="1"/>
</dbReference>
<evidence type="ECO:0000256" key="4">
    <source>
        <dbReference type="ARBA" id="ARBA00022490"/>
    </source>
</evidence>
<dbReference type="PANTHER" id="PTHR45841">
    <property type="entry name" value="MRNA TURNOVER PROTEIN 4 MRTO4"/>
    <property type="match status" value="1"/>
</dbReference>
<keyword evidence="4 6" id="KW-0963">Cytoplasm</keyword>
<keyword evidence="5 6" id="KW-0539">Nucleus</keyword>
<evidence type="ECO:0000259" key="7">
    <source>
        <dbReference type="Pfam" id="PF17777"/>
    </source>
</evidence>
<evidence type="ECO:0000256" key="1">
    <source>
        <dbReference type="ARBA" id="ARBA00004046"/>
    </source>
</evidence>
<dbReference type="GO" id="GO:0000956">
    <property type="term" value="P:nuclear-transcribed mRNA catabolic process"/>
    <property type="evidence" value="ECO:0007669"/>
    <property type="project" value="TreeGrafter"/>
</dbReference>
<reference evidence="8 9" key="1">
    <citation type="submission" date="2011-02" db="EMBL/GenBank/DDBJ databases">
        <title>The Genome Sequence of Sphaeroforma arctica JP610.</title>
        <authorList>
            <consortium name="The Broad Institute Genome Sequencing Platform"/>
            <person name="Russ C."/>
            <person name="Cuomo C."/>
            <person name="Young S.K."/>
            <person name="Zeng Q."/>
            <person name="Gargeya S."/>
            <person name="Alvarado L."/>
            <person name="Berlin A."/>
            <person name="Chapman S.B."/>
            <person name="Chen Z."/>
            <person name="Freedman E."/>
            <person name="Gellesch M."/>
            <person name="Goldberg J."/>
            <person name="Griggs A."/>
            <person name="Gujja S."/>
            <person name="Heilman E."/>
            <person name="Heiman D."/>
            <person name="Howarth C."/>
            <person name="Mehta T."/>
            <person name="Neiman D."/>
            <person name="Pearson M."/>
            <person name="Roberts A."/>
            <person name="Saif S."/>
            <person name="Shea T."/>
            <person name="Shenoy N."/>
            <person name="Sisk P."/>
            <person name="Stolte C."/>
            <person name="Sykes S."/>
            <person name="White J."/>
            <person name="Yandava C."/>
            <person name="Burger G."/>
            <person name="Gray M.W."/>
            <person name="Holland P.W.H."/>
            <person name="King N."/>
            <person name="Lang F.B.F."/>
            <person name="Roger A.J."/>
            <person name="Ruiz-Trillo I."/>
            <person name="Haas B."/>
            <person name="Nusbaum C."/>
            <person name="Birren B."/>
        </authorList>
    </citation>
    <scope>NUCLEOTIDE SEQUENCE [LARGE SCALE GENOMIC DNA]</scope>
    <source>
        <strain evidence="8 9">JP610</strain>
    </source>
</reference>
<dbReference type="PANTHER" id="PTHR45841:SF1">
    <property type="entry name" value="MRNA TURNOVER PROTEIN 4 HOMOLOG"/>
    <property type="match status" value="1"/>
</dbReference>
<dbReference type="Gene3D" id="3.30.70.1730">
    <property type="match status" value="1"/>
</dbReference>
<keyword evidence="6" id="KW-0690">Ribosome biogenesis</keyword>
<dbReference type="Pfam" id="PF17777">
    <property type="entry name" value="RL10P_insert"/>
    <property type="match status" value="1"/>
</dbReference>
<comment type="subunit">
    <text evidence="3 6">Associates with the pre-60S ribosomal particle.</text>
</comment>
<dbReference type="GO" id="GO:0005737">
    <property type="term" value="C:cytoplasm"/>
    <property type="evidence" value="ECO:0007669"/>
    <property type="project" value="UniProtKB-SubCell"/>
</dbReference>
<comment type="function">
    <text evidence="1 6">Component of the ribosome assembly machinery. Nuclear paralog of the ribosomal protein P0, it binds pre-60S subunits at an early stage of assembly in the nucleolus, and is replaced by P0 in cytoplasmic pre-60S subunits and mature 80S ribosomes.</text>
</comment>
<name>A0A0L0FWX0_9EUKA</name>
<dbReference type="InterPro" id="IPR001790">
    <property type="entry name" value="Ribosomal_uL10"/>
</dbReference>
<comment type="subcellular location">
    <subcellularLocation>
        <location evidence="6">Cytoplasm</location>
    </subcellularLocation>
    <subcellularLocation>
        <location evidence="6">Nucleus</location>
        <location evidence="6">Nucleolus</location>
    </subcellularLocation>
</comment>
<evidence type="ECO:0000256" key="2">
    <source>
        <dbReference type="ARBA" id="ARBA00008889"/>
    </source>
</evidence>
<dbReference type="GO" id="GO:0006364">
    <property type="term" value="P:rRNA processing"/>
    <property type="evidence" value="ECO:0007669"/>
    <property type="project" value="TreeGrafter"/>
</dbReference>
<dbReference type="SUPFAM" id="SSF160369">
    <property type="entry name" value="Ribosomal protein L10-like"/>
    <property type="match status" value="1"/>
</dbReference>
<comment type="similarity">
    <text evidence="2 6">Belongs to the universal ribosomal protein uL10 family.</text>
</comment>
<evidence type="ECO:0000256" key="6">
    <source>
        <dbReference type="RuleBase" id="RU364039"/>
    </source>
</evidence>
<keyword evidence="9" id="KW-1185">Reference proteome</keyword>
<dbReference type="InterPro" id="IPR043141">
    <property type="entry name" value="Ribosomal_uL10-like_sf"/>
</dbReference>
<dbReference type="eggNOG" id="KOG0816">
    <property type="taxonomic scope" value="Eukaryota"/>
</dbReference>
<dbReference type="CDD" id="cd05796">
    <property type="entry name" value="Ribosomal_P0_like"/>
    <property type="match status" value="1"/>
</dbReference>
<organism evidence="8 9">
    <name type="scientific">Sphaeroforma arctica JP610</name>
    <dbReference type="NCBI Taxonomy" id="667725"/>
    <lineage>
        <taxon>Eukaryota</taxon>
        <taxon>Ichthyosporea</taxon>
        <taxon>Ichthyophonida</taxon>
        <taxon>Sphaeroforma</taxon>
    </lineage>
</organism>
<dbReference type="InterPro" id="IPR051742">
    <property type="entry name" value="Ribosome_Assembly_uL10"/>
</dbReference>
<proteinExistence type="inferred from homology"/>
<dbReference type="Pfam" id="PF00466">
    <property type="entry name" value="Ribosomal_L10"/>
    <property type="match status" value="1"/>
</dbReference>
<dbReference type="STRING" id="667725.A0A0L0FWX0"/>
<dbReference type="Proteomes" id="UP000054560">
    <property type="component" value="Unassembled WGS sequence"/>
</dbReference>
<evidence type="ECO:0000256" key="5">
    <source>
        <dbReference type="ARBA" id="ARBA00023242"/>
    </source>
</evidence>
<dbReference type="GO" id="GO:0000027">
    <property type="term" value="P:ribosomal large subunit assembly"/>
    <property type="evidence" value="ECO:0007669"/>
    <property type="project" value="InterPro"/>
</dbReference>
<dbReference type="InterPro" id="IPR040637">
    <property type="entry name" value="Ribosomal_uL10-like_insert"/>
</dbReference>
<dbReference type="GO" id="GO:0030687">
    <property type="term" value="C:preribosome, large subunit precursor"/>
    <property type="evidence" value="ECO:0007669"/>
    <property type="project" value="TreeGrafter"/>
</dbReference>
<evidence type="ECO:0000313" key="8">
    <source>
        <dbReference type="EMBL" id="KNC81327.1"/>
    </source>
</evidence>
<dbReference type="AlphaFoldDB" id="A0A0L0FWX0"/>
<dbReference type="InterPro" id="IPR043164">
    <property type="entry name" value="Ribosomal_uL10-like_insert_sf"/>
</dbReference>
<dbReference type="GO" id="GO:0003723">
    <property type="term" value="F:RNA binding"/>
    <property type="evidence" value="ECO:0007669"/>
    <property type="project" value="TreeGrafter"/>
</dbReference>